<evidence type="ECO:0000259" key="4">
    <source>
        <dbReference type="Pfam" id="PF24883"/>
    </source>
</evidence>
<feature type="region of interest" description="Disordered" evidence="3">
    <location>
        <begin position="1164"/>
        <end position="1222"/>
    </location>
</feature>
<keyword evidence="2" id="KW-0175">Coiled coil</keyword>
<evidence type="ECO:0000313" key="5">
    <source>
        <dbReference type="EMBL" id="KAF7369281.1"/>
    </source>
</evidence>
<dbReference type="PANTHER" id="PTHR10039">
    <property type="entry name" value="AMELOGENIN"/>
    <property type="match status" value="1"/>
</dbReference>
<evidence type="ECO:0000256" key="2">
    <source>
        <dbReference type="SAM" id="Coils"/>
    </source>
</evidence>
<organism evidence="5 6">
    <name type="scientific">Mycena venus</name>
    <dbReference type="NCBI Taxonomy" id="2733690"/>
    <lineage>
        <taxon>Eukaryota</taxon>
        <taxon>Fungi</taxon>
        <taxon>Dikarya</taxon>
        <taxon>Basidiomycota</taxon>
        <taxon>Agaricomycotina</taxon>
        <taxon>Agaricomycetes</taxon>
        <taxon>Agaricomycetidae</taxon>
        <taxon>Agaricales</taxon>
        <taxon>Marasmiineae</taxon>
        <taxon>Mycenaceae</taxon>
        <taxon>Mycena</taxon>
    </lineage>
</organism>
<dbReference type="Proteomes" id="UP000620124">
    <property type="component" value="Unassembled WGS sequence"/>
</dbReference>
<feature type="compositionally biased region" description="Polar residues" evidence="3">
    <location>
        <begin position="1164"/>
        <end position="1173"/>
    </location>
</feature>
<dbReference type="InterPro" id="IPR056884">
    <property type="entry name" value="NPHP3-like_N"/>
</dbReference>
<feature type="compositionally biased region" description="Polar residues" evidence="3">
    <location>
        <begin position="1096"/>
        <end position="1105"/>
    </location>
</feature>
<feature type="region of interest" description="Disordered" evidence="3">
    <location>
        <begin position="2027"/>
        <end position="2057"/>
    </location>
</feature>
<dbReference type="CDD" id="cd00303">
    <property type="entry name" value="retropepsin_like"/>
    <property type="match status" value="1"/>
</dbReference>
<accession>A0A8H7DF82</accession>
<evidence type="ECO:0000256" key="3">
    <source>
        <dbReference type="SAM" id="MobiDB-lite"/>
    </source>
</evidence>
<feature type="compositionally biased region" description="Basic residues" evidence="3">
    <location>
        <begin position="1634"/>
        <end position="1650"/>
    </location>
</feature>
<dbReference type="EMBL" id="JACAZI010000002">
    <property type="protein sequence ID" value="KAF7369281.1"/>
    <property type="molecule type" value="Genomic_DNA"/>
</dbReference>
<feature type="compositionally biased region" description="Basic and acidic residues" evidence="3">
    <location>
        <begin position="1961"/>
        <end position="1979"/>
    </location>
</feature>
<keyword evidence="1" id="KW-0677">Repeat</keyword>
<dbReference type="SUPFAM" id="SSF50630">
    <property type="entry name" value="Acid proteases"/>
    <property type="match status" value="1"/>
</dbReference>
<dbReference type="Pfam" id="PF24883">
    <property type="entry name" value="NPHP3_N"/>
    <property type="match status" value="1"/>
</dbReference>
<feature type="compositionally biased region" description="Low complexity" evidence="3">
    <location>
        <begin position="1547"/>
        <end position="1560"/>
    </location>
</feature>
<feature type="domain" description="Nephrocystin 3-like N-terminal" evidence="4">
    <location>
        <begin position="333"/>
        <end position="463"/>
    </location>
</feature>
<dbReference type="PANTHER" id="PTHR10039:SF17">
    <property type="entry name" value="FUNGAL STAND N-TERMINAL GOODBYE DOMAIN-CONTAINING PROTEIN-RELATED"/>
    <property type="match status" value="1"/>
</dbReference>
<proteinExistence type="predicted"/>
<name>A0A8H7DF82_9AGAR</name>
<dbReference type="InterPro" id="IPR021109">
    <property type="entry name" value="Peptidase_aspartic_dom_sf"/>
</dbReference>
<comment type="caution">
    <text evidence="5">The sequence shown here is derived from an EMBL/GenBank/DDBJ whole genome shotgun (WGS) entry which is preliminary data.</text>
</comment>
<keyword evidence="6" id="KW-1185">Reference proteome</keyword>
<feature type="region of interest" description="Disordered" evidence="3">
    <location>
        <begin position="1356"/>
        <end position="1399"/>
    </location>
</feature>
<feature type="region of interest" description="Disordered" evidence="3">
    <location>
        <begin position="1011"/>
        <end position="1149"/>
    </location>
</feature>
<feature type="compositionally biased region" description="Polar residues" evidence="3">
    <location>
        <begin position="1032"/>
        <end position="1054"/>
    </location>
</feature>
<dbReference type="Gene3D" id="3.40.50.300">
    <property type="entry name" value="P-loop containing nucleotide triphosphate hydrolases"/>
    <property type="match status" value="1"/>
</dbReference>
<dbReference type="InterPro" id="IPR027417">
    <property type="entry name" value="P-loop_NTPase"/>
</dbReference>
<dbReference type="SUPFAM" id="SSF52540">
    <property type="entry name" value="P-loop containing nucleoside triphosphate hydrolases"/>
    <property type="match status" value="1"/>
</dbReference>
<feature type="compositionally biased region" description="Gly residues" evidence="3">
    <location>
        <begin position="1590"/>
        <end position="1608"/>
    </location>
</feature>
<feature type="region of interest" description="Disordered" evidence="3">
    <location>
        <begin position="1463"/>
        <end position="1675"/>
    </location>
</feature>
<reference evidence="5" key="1">
    <citation type="submission" date="2020-05" db="EMBL/GenBank/DDBJ databases">
        <title>Mycena genomes resolve the evolution of fungal bioluminescence.</title>
        <authorList>
            <person name="Tsai I.J."/>
        </authorList>
    </citation>
    <scope>NUCLEOTIDE SEQUENCE</scope>
    <source>
        <strain evidence="5">CCC161011</strain>
    </source>
</reference>
<feature type="compositionally biased region" description="Basic and acidic residues" evidence="3">
    <location>
        <begin position="1175"/>
        <end position="1192"/>
    </location>
</feature>
<evidence type="ECO:0000256" key="1">
    <source>
        <dbReference type="ARBA" id="ARBA00022737"/>
    </source>
</evidence>
<feature type="compositionally biased region" description="Basic residues" evidence="3">
    <location>
        <begin position="2231"/>
        <end position="2255"/>
    </location>
</feature>
<dbReference type="Gene3D" id="2.40.70.10">
    <property type="entry name" value="Acid Proteases"/>
    <property type="match status" value="1"/>
</dbReference>
<dbReference type="OrthoDB" id="3060267at2759"/>
<feature type="coiled-coil region" evidence="2">
    <location>
        <begin position="1313"/>
        <end position="1340"/>
    </location>
</feature>
<feature type="region of interest" description="Disordered" evidence="3">
    <location>
        <begin position="1961"/>
        <end position="1990"/>
    </location>
</feature>
<feature type="region of interest" description="Disordered" evidence="3">
    <location>
        <begin position="2227"/>
        <end position="2256"/>
    </location>
</feature>
<feature type="compositionally biased region" description="Polar residues" evidence="3">
    <location>
        <begin position="1468"/>
        <end position="1478"/>
    </location>
</feature>
<evidence type="ECO:0000313" key="6">
    <source>
        <dbReference type="Proteomes" id="UP000620124"/>
    </source>
</evidence>
<feature type="compositionally biased region" description="Acidic residues" evidence="3">
    <location>
        <begin position="2114"/>
        <end position="2133"/>
    </location>
</feature>
<feature type="region of interest" description="Disordered" evidence="3">
    <location>
        <begin position="2114"/>
        <end position="2153"/>
    </location>
</feature>
<gene>
    <name evidence="5" type="ORF">MVEN_00255900</name>
</gene>
<feature type="compositionally biased region" description="Basic and acidic residues" evidence="3">
    <location>
        <begin position="1479"/>
        <end position="1501"/>
    </location>
</feature>
<protein>
    <submittedName>
        <fullName evidence="5">WD40 repeat-like protein</fullName>
    </submittedName>
</protein>
<sequence length="2403" mass="268111">MPLFSSASGFQINGGSFIDIAGDMNVHNTWAPIEQDSDPPNALRYLSNQRPILQSSTGPQSDTGRHSYDGVSRLAVRAQIPSSSQAHDESWSGIAASVSSLSTPLPFPAFQSEPESDCPSPFDRGGMCTTGPDQHKYASMAHQYAAGPSDLPHGSINIPVFEYPLTNLLPMSGKLQEEKSLSSSNRPLPTSFEAVVHPFSSASTFSDHYFPFHYPISTPDVSSIASNRRSWDTLPPGPQTNINGGTFIGGNVNPILRHGEPDLQGLHILYRAAAGDASHDSEDRFPQPRCHPETRTELLDVLWDWATGIKPPKALEHERHSIDLGISVPRPFSPVLWLHGPAGAGKSAIAQSLCQKLEAQGRLGASFFFRRGHPSRGHAKRLFSTIAYQLALHRSDLDFHIFRNVENNPLTPCQQIRSSDALIVVIDGLDECEGQNIQKEILYCIGRALDEQQLPLRFLIASRPEPHIYEIFSGALHRIHHPLDIEQSFEDVRRYLLDEFGRIYREHRDTMTTISGPWPSPEIIDYLVQKSSGYFIYASTLIEFIDDRNFRPTERLEVIMGTKEADFGSPFAALDQLYIQILSQVHARPQLLRILAVFAAQIMLSASEIEQLLELQPGDVRLTLRGLHSVISGLQEDADGPIFVHHASFPDFFQDPLRAGIFHVGRGQHRTELSRKILRAFSYKYDDPSLNRQGHVARGLGVSAFQCIASVEPSFELLTQLQCFNPDFLFSAADGAQIVGTVLHWLKKSLPPREDLIQLWEDYRFMLHCAKIWSDGIEILFTRTVRDFYCQILSSAPPPLIKILQAVKCMDRKSYSLLFQIHILLDFSWDKLRTAICSLRSLIGEEEEPINNVWIVANDPTVFPVRFESMMLDLARGSLSVIRQIFNGQVDRDFELRGWSCFLMACPPSLDLLQDLWDSEPAWNNIAVFETHNVVQWLKTFQSPGPEEFGKFDTSAPPDLRIHRTLAKAKRKDRIRQQSRVDEDSVADLAARNATASDVPIAAIAAAGGTSSAAVGNDGESPSLLADHPDSRSAQATSVGVSALSPSADISSVHHSYVDGTGGRARVLPPSSRRNSLNIHDLDQTAAIGSRPDFGTHSQSGVSSRHNSRKTPPATVEEVEDEDDSPREKARRALARSQQGDPVSRPILYSGVDSRVPFEQLASNGKVRTQSAGESLHEQADSASEAVRDKARVAGKQRKHYSEHSSDTTSIRSDTEAPRNFGDPALYRLAAEALARERQSQENSVEYRRRVEALLRAEKQLREVRVAEDRAYAEALAALYASEDADAIYAQQLDDDQRAANDSVQARRSYDELKKKEEVAHSLEVAARRAREETEQLRKEVTTESVQIPIKPRDTEGRGAALDVHSQTGSRVPSVRKRSVAGDGIPLTPAGNPPSSSLDFANRTIVQRYRLQEIAKDGRSYIPDQNIDWDVNGKPYATGPAPVMPRWNTGESRPLQSPVEVINPVKMGNTSTPFTFNKGSREHKSVVRVNETRPEPGDAGRPRSLGSAGHEEEDSREPAGAAGGGGGGSSSPSDSDAYDSEGESYRTGDSQSTRSSDTDSAWGDAHFGYTEEITTNNREGSMPHTRSGATYGGGGGPPNDPGGGGGSDGETDEGDHHRGPSRTPRRNPDETERSRRRRHKRNTRRNHHSHGVRDRKSDLVEPGDPRIAGHPHKGMKKWRGSIHYHYHCLLTETLSEKMEGASILEENKHLKVPHPPTYNGVADVIKFDEHLIAMVRWLQLNGLGGKENDQRRIVTHGFYLTGAARLWYENQVGGMYRTKRRWTYREFVIGLFDRFIDTASVQRATDVWFTAKYSKEIGIMGLYYELMGAARRMIKKPDSYTFKQNFIARMPAAMIHGILMESNVTAEYSSIREVVNAATAWEWKRSLEERYKEQVKLRAHAGEFGGKGAAFGKDAPREGAREARIMAGRVMVNGKPHRIFKRPRVENDTRRRDFRPDHKRVIPRELPRPGGRDGGEARVKPMQGATHPNGQSTRVACYTCGGPHYKNECPQNKTRAPILFAGREIVEERDEKSPDSVNAPLVEEQAGRPPQEGPASEQLRHIVDDEAQYVYEIEPEDAQYDSEYTLEECSEYSSYEDDVLCFHMTEMDDLPSLEEVEDSDDEESEVEFQEQDEQSPCHLAGERDNSDNELNDELDRFDTDSCFNEETGAGKKLGLFGVCDDYSDEEFVTEEDIDELAEKMAACLMFTRDPKGVVEYFAAGYDRELDDGKSTKSKNSNRRGVYLKRSRKPRPRPARSKAENFCLTSYVKVNGREAFALFDSGCTTEACSPDFARVAGIEVFPIQSEVTLQLGTAGSRSKINHGATATVEYDDIKSDEYLDIVNLDQFDLIIGTKFMRKHRMALDFQFNTIKVAGVPARTLSVNDEMSEVERRNAARRLARETRQ</sequence>